<gene>
    <name evidence="2" type="ORF">FCN18_23765</name>
</gene>
<evidence type="ECO:0000259" key="1">
    <source>
        <dbReference type="Pfam" id="PF04466"/>
    </source>
</evidence>
<proteinExistence type="predicted"/>
<accession>A0ABY2S0A0</accession>
<keyword evidence="3" id="KW-1185">Reference proteome</keyword>
<dbReference type="Gene3D" id="3.40.50.300">
    <property type="entry name" value="P-loop containing nucleotide triphosphate hydrolases"/>
    <property type="match status" value="1"/>
</dbReference>
<evidence type="ECO:0000313" key="3">
    <source>
        <dbReference type="Proteomes" id="UP000309992"/>
    </source>
</evidence>
<reference evidence="2 3" key="1">
    <citation type="journal article" date="2015" name="Antonie Van Leeuwenhoek">
        <title>Prauserella endophytica sp. nov., an endophytic actinobacterium isolated from Tamarix taklamakanensis.</title>
        <authorList>
            <person name="Liu J.M."/>
            <person name="Habden X."/>
            <person name="Guo L."/>
            <person name="Tuo L."/>
            <person name="Jiang Z.K."/>
            <person name="Liu S.W."/>
            <person name="Liu X.F."/>
            <person name="Chen L."/>
            <person name="Li R.F."/>
            <person name="Zhang Y.Q."/>
            <person name="Sun C.H."/>
        </authorList>
    </citation>
    <scope>NUCLEOTIDE SEQUENCE [LARGE SCALE GENOMIC DNA]</scope>
    <source>
        <strain evidence="2 3">CGMCC 4.7182</strain>
    </source>
</reference>
<dbReference type="InterPro" id="IPR027417">
    <property type="entry name" value="P-loop_NTPase"/>
</dbReference>
<organism evidence="2 3">
    <name type="scientific">Prauserella endophytica</name>
    <dbReference type="NCBI Taxonomy" id="1592324"/>
    <lineage>
        <taxon>Bacteria</taxon>
        <taxon>Bacillati</taxon>
        <taxon>Actinomycetota</taxon>
        <taxon>Actinomycetes</taxon>
        <taxon>Pseudonocardiales</taxon>
        <taxon>Pseudonocardiaceae</taxon>
        <taxon>Prauserella</taxon>
        <taxon>Prauserella coralliicola group</taxon>
    </lineage>
</organism>
<dbReference type="Pfam" id="PF04466">
    <property type="entry name" value="Terminase_3"/>
    <property type="match status" value="1"/>
</dbReference>
<dbReference type="InterPro" id="IPR035412">
    <property type="entry name" value="Terminase_L_N"/>
</dbReference>
<dbReference type="Proteomes" id="UP000309992">
    <property type="component" value="Unassembled WGS sequence"/>
</dbReference>
<sequence length="428" mass="47084">MTTTTAKAAALSVKQQDSILDATHRINVWEGAIRSGKTIGSIIRWLMFVRTAPAGPLAMIGKTRDTLARNVLDVIADMNPAAISYTRGATTARILGRLVHVIGANDARAESRIRGLTLAGAYVDEITVLPEAFFTQLLGRMSVPGAKLFGTTNPDNPAHWFKKKFLDKEKLPLDHPERPDIVSFHFNLDDNPGLDPEYVRGLMAEFTGLWYKRFILGLWVAAEGAIYDMLDDAVHTAAAPDPDRWQRGWIALDYGTSNPTHAVLIVLTDDRLHAAAEWQHDGRKKGQLTDAAISQRLAEWAGPLIEHLPVAPIIVLDPSAASLRTQMRADGWPGIRSADNRVDVGIRNTSSLIAGGKLLIDKAKCPILWDEMCGYVWDETALQRGEEQPVKTDDHGPDALRYGVMAAAPAWRRWLPELAATSERDQAA</sequence>
<protein>
    <submittedName>
        <fullName evidence="2">Terminase</fullName>
    </submittedName>
</protein>
<feature type="domain" description="Phage terminase large subunit N-terminal" evidence="1">
    <location>
        <begin position="120"/>
        <end position="201"/>
    </location>
</feature>
<comment type="caution">
    <text evidence="2">The sequence shown here is derived from an EMBL/GenBank/DDBJ whole genome shotgun (WGS) entry which is preliminary data.</text>
</comment>
<evidence type="ECO:0000313" key="2">
    <source>
        <dbReference type="EMBL" id="TKG66932.1"/>
    </source>
</evidence>
<dbReference type="Gene3D" id="3.30.420.280">
    <property type="match status" value="1"/>
</dbReference>
<name>A0ABY2S0A0_9PSEU</name>
<dbReference type="RefSeq" id="WP_112275458.1">
    <property type="nucleotide sequence ID" value="NZ_SWMS01000014.1"/>
</dbReference>
<dbReference type="EMBL" id="SWMS01000014">
    <property type="protein sequence ID" value="TKG66932.1"/>
    <property type="molecule type" value="Genomic_DNA"/>
</dbReference>